<evidence type="ECO:0000313" key="3">
    <source>
        <dbReference type="Proteomes" id="UP000033740"/>
    </source>
</evidence>
<dbReference type="STRING" id="582680.RS86_03066"/>
<keyword evidence="1" id="KW-0472">Membrane</keyword>
<proteinExistence type="predicted"/>
<evidence type="ECO:0008006" key="4">
    <source>
        <dbReference type="Google" id="ProtNLM"/>
    </source>
</evidence>
<keyword evidence="3" id="KW-1185">Reference proteome</keyword>
<dbReference type="Proteomes" id="UP000033740">
    <property type="component" value="Unassembled WGS sequence"/>
</dbReference>
<protein>
    <recommendedName>
        <fullName evidence="4">Bacterial Pleckstrin homology domain-containing protein</fullName>
    </recommendedName>
</protein>
<keyword evidence="1" id="KW-0812">Transmembrane</keyword>
<keyword evidence="1" id="KW-1133">Transmembrane helix</keyword>
<organism evidence="2 3">
    <name type="scientific">Microbacterium azadirachtae</name>
    <dbReference type="NCBI Taxonomy" id="582680"/>
    <lineage>
        <taxon>Bacteria</taxon>
        <taxon>Bacillati</taxon>
        <taxon>Actinomycetota</taxon>
        <taxon>Actinomycetes</taxon>
        <taxon>Micrococcales</taxon>
        <taxon>Microbacteriaceae</taxon>
        <taxon>Microbacterium</taxon>
    </lineage>
</organism>
<dbReference type="AlphaFoldDB" id="A0A0F0LJT9"/>
<evidence type="ECO:0000256" key="1">
    <source>
        <dbReference type="SAM" id="Phobius"/>
    </source>
</evidence>
<evidence type="ECO:0000313" key="2">
    <source>
        <dbReference type="EMBL" id="KJL31786.1"/>
    </source>
</evidence>
<sequence>MFHETSVGPRWMVYLGAAVLAFLAAITAIAVPAIVAKPDAPNPWIVWLLPVAFLLILAAGVLFFIRRITLTVSDTHITAHLVPFRVMHIPLTEVRQVETTTATIGDAGGLGWRLAGSAQFLLWSPGPAVCVTLTDGRTRVLRTDHAPELTRVITHSS</sequence>
<reference evidence="2 3" key="1">
    <citation type="submission" date="2015-02" db="EMBL/GenBank/DDBJ databases">
        <title>Draft genome sequences of ten Microbacterium spp. with emphasis on heavy metal contaminated environments.</title>
        <authorList>
            <person name="Corretto E."/>
        </authorList>
    </citation>
    <scope>NUCLEOTIDE SEQUENCE [LARGE SCALE GENOMIC DNA]</scope>
    <source>
        <strain evidence="2 3">ARN176</strain>
    </source>
</reference>
<name>A0A0F0LJT9_9MICO</name>
<dbReference type="RefSeq" id="WP_045273116.1">
    <property type="nucleotide sequence ID" value="NZ_JYIX01000038.1"/>
</dbReference>
<dbReference type="PATRIC" id="fig|582680.6.peg.3142"/>
<comment type="caution">
    <text evidence="2">The sequence shown here is derived from an EMBL/GenBank/DDBJ whole genome shotgun (WGS) entry which is preliminary data.</text>
</comment>
<gene>
    <name evidence="2" type="ORF">RS86_03066</name>
</gene>
<accession>A0A0F0LJT9</accession>
<dbReference type="EMBL" id="JYIX01000038">
    <property type="protein sequence ID" value="KJL31786.1"/>
    <property type="molecule type" value="Genomic_DNA"/>
</dbReference>
<feature type="transmembrane region" description="Helical" evidence="1">
    <location>
        <begin position="12"/>
        <end position="32"/>
    </location>
</feature>
<feature type="transmembrane region" description="Helical" evidence="1">
    <location>
        <begin position="44"/>
        <end position="65"/>
    </location>
</feature>